<dbReference type="EMBL" id="BKCJ010315528">
    <property type="protein sequence ID" value="GEZ72761.1"/>
    <property type="molecule type" value="Genomic_DNA"/>
</dbReference>
<evidence type="ECO:0000256" key="2">
    <source>
        <dbReference type="SAM" id="SignalP"/>
    </source>
</evidence>
<feature type="region of interest" description="Disordered" evidence="1">
    <location>
        <begin position="144"/>
        <end position="181"/>
    </location>
</feature>
<sequence>MRTLASVKIEIMLILGLPCCLSSSVRCLKSDPYEAIRHAYLVGTNIESEPFEGEDETPESPHIVAPSTCHVEESKGSSTSDVRSTSSDSTLPLSPNHPLTHNTPALFPIVRRTARMAVRVLPTMSPGLSAGIAEVTAMSDLAFRKSKGDEEVEESLDSDSESKDTEDEGPTAEDEDPAAEDEGLAARVEGPGGGEAVPKGQQQIALVVRTSVSAPLGLGYGALRRRELALEEDHVYSTFEPSSQLMRTNSVGAQLELYRSILQDHTQRLDAMPPTLFVEIDRDVRELYTRSGQLRMRFSPRDIDLGASLHQELHEMRGRVTALKQEGDRRER</sequence>
<evidence type="ECO:0000313" key="3">
    <source>
        <dbReference type="EMBL" id="GEZ72761.1"/>
    </source>
</evidence>
<name>A0A699IRD5_TANCI</name>
<keyword evidence="2" id="KW-0732">Signal</keyword>
<reference evidence="3" key="1">
    <citation type="journal article" date="2019" name="Sci. Rep.">
        <title>Draft genome of Tanacetum cinerariifolium, the natural source of mosquito coil.</title>
        <authorList>
            <person name="Yamashiro T."/>
            <person name="Shiraishi A."/>
            <person name="Satake H."/>
            <person name="Nakayama K."/>
        </authorList>
    </citation>
    <scope>NUCLEOTIDE SEQUENCE</scope>
</reference>
<proteinExistence type="predicted"/>
<dbReference type="AlphaFoldDB" id="A0A699IRD5"/>
<protein>
    <submittedName>
        <fullName evidence="3">Uncharacterized protein</fullName>
    </submittedName>
</protein>
<accession>A0A699IRD5</accession>
<feature type="compositionally biased region" description="Acidic residues" evidence="1">
    <location>
        <begin position="49"/>
        <end position="58"/>
    </location>
</feature>
<gene>
    <name evidence="3" type="ORF">Tci_544734</name>
</gene>
<feature type="compositionally biased region" description="Acidic residues" evidence="1">
    <location>
        <begin position="150"/>
        <end position="181"/>
    </location>
</feature>
<feature type="compositionally biased region" description="Low complexity" evidence="1">
    <location>
        <begin position="77"/>
        <end position="94"/>
    </location>
</feature>
<evidence type="ECO:0000256" key="1">
    <source>
        <dbReference type="SAM" id="MobiDB-lite"/>
    </source>
</evidence>
<feature type="signal peptide" evidence="2">
    <location>
        <begin position="1"/>
        <end position="27"/>
    </location>
</feature>
<organism evidence="3">
    <name type="scientific">Tanacetum cinerariifolium</name>
    <name type="common">Dalmatian daisy</name>
    <name type="synonym">Chrysanthemum cinerariifolium</name>
    <dbReference type="NCBI Taxonomy" id="118510"/>
    <lineage>
        <taxon>Eukaryota</taxon>
        <taxon>Viridiplantae</taxon>
        <taxon>Streptophyta</taxon>
        <taxon>Embryophyta</taxon>
        <taxon>Tracheophyta</taxon>
        <taxon>Spermatophyta</taxon>
        <taxon>Magnoliopsida</taxon>
        <taxon>eudicotyledons</taxon>
        <taxon>Gunneridae</taxon>
        <taxon>Pentapetalae</taxon>
        <taxon>asterids</taxon>
        <taxon>campanulids</taxon>
        <taxon>Asterales</taxon>
        <taxon>Asteraceae</taxon>
        <taxon>Asteroideae</taxon>
        <taxon>Anthemideae</taxon>
        <taxon>Anthemidinae</taxon>
        <taxon>Tanacetum</taxon>
    </lineage>
</organism>
<feature type="chain" id="PRO_5025478040" evidence="2">
    <location>
        <begin position="28"/>
        <end position="332"/>
    </location>
</feature>
<feature type="region of interest" description="Disordered" evidence="1">
    <location>
        <begin position="49"/>
        <end position="104"/>
    </location>
</feature>
<comment type="caution">
    <text evidence="3">The sequence shown here is derived from an EMBL/GenBank/DDBJ whole genome shotgun (WGS) entry which is preliminary data.</text>
</comment>